<organism evidence="1">
    <name type="scientific">marine sediment metagenome</name>
    <dbReference type="NCBI Taxonomy" id="412755"/>
    <lineage>
        <taxon>unclassified sequences</taxon>
        <taxon>metagenomes</taxon>
        <taxon>ecological metagenomes</taxon>
    </lineage>
</organism>
<evidence type="ECO:0000313" key="1">
    <source>
        <dbReference type="EMBL" id="KKM86059.1"/>
    </source>
</evidence>
<sequence length="72" mass="8161">MADVACSSWRAWDLIDNEMVPTEYCPNVAGYILHNRPHWENHKYCEYCAGLILGGYGAHKYASGIEVEVIND</sequence>
<dbReference type="AlphaFoldDB" id="A0A0F9KUQ0"/>
<name>A0A0F9KUQ0_9ZZZZ</name>
<gene>
    <name evidence="1" type="ORF">LCGC14_1282890</name>
</gene>
<comment type="caution">
    <text evidence="1">The sequence shown here is derived from an EMBL/GenBank/DDBJ whole genome shotgun (WGS) entry which is preliminary data.</text>
</comment>
<protein>
    <submittedName>
        <fullName evidence="1">Uncharacterized protein</fullName>
    </submittedName>
</protein>
<accession>A0A0F9KUQ0</accession>
<dbReference type="EMBL" id="LAZR01007316">
    <property type="protein sequence ID" value="KKM86059.1"/>
    <property type="molecule type" value="Genomic_DNA"/>
</dbReference>
<proteinExistence type="predicted"/>
<reference evidence="1" key="1">
    <citation type="journal article" date="2015" name="Nature">
        <title>Complex archaea that bridge the gap between prokaryotes and eukaryotes.</title>
        <authorList>
            <person name="Spang A."/>
            <person name="Saw J.H."/>
            <person name="Jorgensen S.L."/>
            <person name="Zaremba-Niedzwiedzka K."/>
            <person name="Martijn J."/>
            <person name="Lind A.E."/>
            <person name="van Eijk R."/>
            <person name="Schleper C."/>
            <person name="Guy L."/>
            <person name="Ettema T.J."/>
        </authorList>
    </citation>
    <scope>NUCLEOTIDE SEQUENCE</scope>
</reference>